<dbReference type="EMBL" id="JAFNAA010000010">
    <property type="protein sequence ID" value="MBO1108646.1"/>
    <property type="molecule type" value="Genomic_DNA"/>
</dbReference>
<reference evidence="2" key="1">
    <citation type="submission" date="2021-03" db="EMBL/GenBank/DDBJ databases">
        <title>Plesiomonas shigelloides zfcc0051, isolated from zebrafish feces.</title>
        <authorList>
            <person name="Vanderhoek Z."/>
            <person name="Gaulke C."/>
        </authorList>
    </citation>
    <scope>NUCLEOTIDE SEQUENCE</scope>
    <source>
        <strain evidence="2">Zfcc0051</strain>
    </source>
</reference>
<dbReference type="Pfam" id="PF14467">
    <property type="entry name" value="DUF4426"/>
    <property type="match status" value="1"/>
</dbReference>
<protein>
    <submittedName>
        <fullName evidence="2">DUF4426 domain-containing protein</fullName>
    </submittedName>
</protein>
<gene>
    <name evidence="2" type="ORF">J2R62_10465</name>
</gene>
<dbReference type="Gene3D" id="2.60.40.3340">
    <property type="entry name" value="Domain of unknown function DUF4426"/>
    <property type="match status" value="1"/>
</dbReference>
<evidence type="ECO:0000313" key="3">
    <source>
        <dbReference type="Proteomes" id="UP000664658"/>
    </source>
</evidence>
<evidence type="ECO:0000313" key="2">
    <source>
        <dbReference type="EMBL" id="MBO1108646.1"/>
    </source>
</evidence>
<name>A0A8I1W7J5_PLESH</name>
<feature type="domain" description="DUF4426" evidence="1">
    <location>
        <begin position="49"/>
        <end position="167"/>
    </location>
</feature>
<dbReference type="Proteomes" id="UP000664658">
    <property type="component" value="Unassembled WGS sequence"/>
</dbReference>
<organism evidence="2 3">
    <name type="scientific">Plesiomonas shigelloides</name>
    <name type="common">Aeromonas shigelloides</name>
    <dbReference type="NCBI Taxonomy" id="703"/>
    <lineage>
        <taxon>Bacteria</taxon>
        <taxon>Pseudomonadati</taxon>
        <taxon>Pseudomonadota</taxon>
        <taxon>Gammaproteobacteria</taxon>
        <taxon>Enterobacterales</taxon>
        <taxon>Enterobacteriaceae</taxon>
        <taxon>Plesiomonas</taxon>
    </lineage>
</organism>
<accession>A0A8I1W7J5</accession>
<comment type="caution">
    <text evidence="2">The sequence shown here is derived from an EMBL/GenBank/DDBJ whole genome shotgun (WGS) entry which is preliminary data.</text>
</comment>
<dbReference type="AlphaFoldDB" id="A0A8I1W7J5"/>
<dbReference type="InterPro" id="IPR025218">
    <property type="entry name" value="DUF4426"/>
</dbReference>
<dbReference type="RefSeq" id="WP_207542157.1">
    <property type="nucleotide sequence ID" value="NZ_JAFNAA010000010.1"/>
</dbReference>
<sequence>MLVSTPPCAHALLRRIAQTWPSVSLRGLVTLLLGSVLLLSTPARAEQLQTLGNLEIHYSVFPSTMLTPEIASRNGLTRSNYRAILTVTALDASVAGKPAVDINLSGQAQNLIGNTRQLSFKAVQEGSARYYLAEVPIVNEETYRFTLDIQSKTASGTVRFQQTFYTD</sequence>
<evidence type="ECO:0000259" key="1">
    <source>
        <dbReference type="Pfam" id="PF14467"/>
    </source>
</evidence>
<proteinExistence type="predicted"/>